<feature type="domain" description="Glutaminase A N-terminal" evidence="3">
    <location>
        <begin position="305"/>
        <end position="462"/>
    </location>
</feature>
<dbReference type="OrthoDB" id="431715at2759"/>
<feature type="chain" id="PRO_5020616161" description="Glutaminase A" evidence="1">
    <location>
        <begin position="18"/>
        <end position="827"/>
    </location>
</feature>
<evidence type="ECO:0008006" key="6">
    <source>
        <dbReference type="Google" id="ProtNLM"/>
    </source>
</evidence>
<name>A0A4U0XMW0_9PEZI</name>
<evidence type="ECO:0000313" key="5">
    <source>
        <dbReference type="Proteomes" id="UP000309340"/>
    </source>
</evidence>
<protein>
    <recommendedName>
        <fullName evidence="6">Glutaminase A</fullName>
    </recommendedName>
</protein>
<reference evidence="4 5" key="1">
    <citation type="submission" date="2017-03" db="EMBL/GenBank/DDBJ databases">
        <title>Genomes of endolithic fungi from Antarctica.</title>
        <authorList>
            <person name="Coleine C."/>
            <person name="Masonjones S."/>
            <person name="Stajich J.E."/>
        </authorList>
    </citation>
    <scope>NUCLEOTIDE SEQUENCE [LARGE SCALE GENOMIC DNA]</scope>
    <source>
        <strain evidence="4 5">CCFEE 5184</strain>
    </source>
</reference>
<proteinExistence type="predicted"/>
<feature type="signal peptide" evidence="1">
    <location>
        <begin position="1"/>
        <end position="17"/>
    </location>
</feature>
<gene>
    <name evidence="4" type="ORF">B0A55_03653</name>
</gene>
<dbReference type="Proteomes" id="UP000309340">
    <property type="component" value="Unassembled WGS sequence"/>
</dbReference>
<evidence type="ECO:0000313" key="4">
    <source>
        <dbReference type="EMBL" id="TKA76763.1"/>
    </source>
</evidence>
<dbReference type="EMBL" id="NAJQ01000154">
    <property type="protein sequence ID" value="TKA76763.1"/>
    <property type="molecule type" value="Genomic_DNA"/>
</dbReference>
<dbReference type="Pfam" id="PF16335">
    <property type="entry name" value="GtaA_6_Hairpin"/>
    <property type="match status" value="1"/>
</dbReference>
<keyword evidence="1" id="KW-0732">Signal</keyword>
<organism evidence="4 5">
    <name type="scientific">Friedmanniomyces simplex</name>
    <dbReference type="NCBI Taxonomy" id="329884"/>
    <lineage>
        <taxon>Eukaryota</taxon>
        <taxon>Fungi</taxon>
        <taxon>Dikarya</taxon>
        <taxon>Ascomycota</taxon>
        <taxon>Pezizomycotina</taxon>
        <taxon>Dothideomycetes</taxon>
        <taxon>Dothideomycetidae</taxon>
        <taxon>Mycosphaerellales</taxon>
        <taxon>Teratosphaeriaceae</taxon>
        <taxon>Friedmanniomyces</taxon>
    </lineage>
</organism>
<accession>A0A4U0XMW0</accession>
<dbReference type="STRING" id="329884.A0A4U0XMW0"/>
<dbReference type="InterPro" id="IPR008928">
    <property type="entry name" value="6-hairpin_glycosidase_sf"/>
</dbReference>
<evidence type="ECO:0000259" key="2">
    <source>
        <dbReference type="Pfam" id="PF16335"/>
    </source>
</evidence>
<dbReference type="InterPro" id="IPR032514">
    <property type="entry name" value="GtaA_central"/>
</dbReference>
<dbReference type="GO" id="GO:0005975">
    <property type="term" value="P:carbohydrate metabolic process"/>
    <property type="evidence" value="ECO:0007669"/>
    <property type="project" value="InterPro"/>
</dbReference>
<dbReference type="PANTHER" id="PTHR31987:SF1">
    <property type="entry name" value="GLUTAMINASE A"/>
    <property type="match status" value="1"/>
</dbReference>
<dbReference type="InterPro" id="IPR033433">
    <property type="entry name" value="GtaA_N"/>
</dbReference>
<dbReference type="InterPro" id="IPR052743">
    <property type="entry name" value="Glutaminase_GtaA"/>
</dbReference>
<evidence type="ECO:0000256" key="1">
    <source>
        <dbReference type="SAM" id="SignalP"/>
    </source>
</evidence>
<keyword evidence="5" id="KW-1185">Reference proteome</keyword>
<dbReference type="Pfam" id="PF17168">
    <property type="entry name" value="DUF5127"/>
    <property type="match status" value="2"/>
</dbReference>
<comment type="caution">
    <text evidence="4">The sequence shown here is derived from an EMBL/GenBank/DDBJ whole genome shotgun (WGS) entry which is preliminary data.</text>
</comment>
<feature type="domain" description="Glutaminase A N-terminal" evidence="3">
    <location>
        <begin position="103"/>
        <end position="165"/>
    </location>
</feature>
<dbReference type="SUPFAM" id="SSF48208">
    <property type="entry name" value="Six-hairpin glycosidases"/>
    <property type="match status" value="1"/>
</dbReference>
<feature type="domain" description="Glutaminase A central" evidence="2">
    <location>
        <begin position="468"/>
        <end position="813"/>
    </location>
</feature>
<dbReference type="AlphaFoldDB" id="A0A4U0XMW0"/>
<evidence type="ECO:0000259" key="3">
    <source>
        <dbReference type="Pfam" id="PF17168"/>
    </source>
</evidence>
<dbReference type="PANTHER" id="PTHR31987">
    <property type="entry name" value="GLUTAMINASE A-RELATED"/>
    <property type="match status" value="1"/>
</dbReference>
<sequence length="827" mass="91380">MRYTLPILAALAGVCYAQSTFSPLRPPALPLAVRSPYMSTWQQAGSDGGNGGYLAGEWPSFWMGQLTGWTGFIRVDNVTYNWLGGSNQSSVYVEQTNYEYTATKSIFTMNAGGLVNMTVTFLSPVIPDDLLRASLPYTYMNVDVISADGNEHDVQLYTDISAEWCDCSVELWDDYAERLASISQCGVFGLFSVFARLLVLCRFGVVARFSVFGFVSVFGLFRFFRDFICSASKCITIRLNNLRASIDTATRVTQAEKTYGTRTAYDLTTEYPRPFRPTHMSGAGVAQPTNFHPGRQVRDAQTLAKRDMGSVAYHEVYRQQQLTFAETNQQADWGYWYYATEDTANLTHQSASDVDVRGAFVDNGVLANTEDTNYRAINDSFPTFGFAVDLGPIGSCTVDTLFQLSLHQDYCVQFEGANGNETVPCLWTSYFDSNTAAVGYFYNDFKDGDTIANAFDQKVASDSNAAGGADYTSLTSLAARQAFGSLVFTNTPDAPYVFLKEISSDGNIQTVDVIFPFHPIAIYLNPTLLKYMLDPLFINQEAGYWPYQFSIHDLGSAFPNATGHNDGNDEMQPLEECGNMMIMTLAYAQRTNDNAYLTQHYDILKQWNEYLIQEALIPANQISTDDFAGALANQTNLALKGIIGIEAFAQIANRTGNAADGANYTQIAHDYISSWETYGINNDTTYPHAELSYGNASSYVLLYNLFADAELGLQLVPQSVYDMQSAFYPTVFNEYGVPLDTRHTYSKNDWELFCAAIASSGTKEQFISTIAKWLGATPTNFAFTDLYNTVTGDYPNTTVFIARPAVGGMFTLLALDSAPSSGHVTPS</sequence>